<proteinExistence type="predicted"/>
<organism evidence="3 4">
    <name type="scientific">Edaphosphingomonas laterariae</name>
    <dbReference type="NCBI Taxonomy" id="861865"/>
    <lineage>
        <taxon>Bacteria</taxon>
        <taxon>Pseudomonadati</taxon>
        <taxon>Pseudomonadota</taxon>
        <taxon>Alphaproteobacteria</taxon>
        <taxon>Sphingomonadales</taxon>
        <taxon>Rhizorhabdaceae</taxon>
        <taxon>Edaphosphingomonas</taxon>
    </lineage>
</organism>
<gene>
    <name evidence="3" type="ORF">SAMN06295912_11455</name>
</gene>
<keyword evidence="1" id="KW-0460">Magnesium</keyword>
<dbReference type="CDD" id="cd04182">
    <property type="entry name" value="GT_2_like_f"/>
    <property type="match status" value="1"/>
</dbReference>
<evidence type="ECO:0000256" key="1">
    <source>
        <dbReference type="ARBA" id="ARBA00022842"/>
    </source>
</evidence>
<dbReference type="OrthoDB" id="9779263at2"/>
<dbReference type="Pfam" id="PF12804">
    <property type="entry name" value="NTP_transf_3"/>
    <property type="match status" value="1"/>
</dbReference>
<dbReference type="RefSeq" id="WP_089220092.1">
    <property type="nucleotide sequence ID" value="NZ_FZOS01000014.1"/>
</dbReference>
<sequence length="193" mass="20060">MIVGGIVLAAGRSSRMGGNKLVADYAGKPLVAHAVDAVADALGRAPLVVTGHARAAVEGALAGRCVEFTFAQHFAEGMSRSLAAGIAAVPRDWDAAIICLGDMPLIAPGLIRALAARAAWDAIVLPVRDGRRGHPVAWGRDFFAELTLIDGDIGGKALLAKFGNAITELAWADDTIFVDVDTPATLADLRDRL</sequence>
<dbReference type="SUPFAM" id="SSF53448">
    <property type="entry name" value="Nucleotide-diphospho-sugar transferases"/>
    <property type="match status" value="1"/>
</dbReference>
<dbReference type="GO" id="GO:0016779">
    <property type="term" value="F:nucleotidyltransferase activity"/>
    <property type="evidence" value="ECO:0007669"/>
    <property type="project" value="UniProtKB-KW"/>
</dbReference>
<evidence type="ECO:0000259" key="2">
    <source>
        <dbReference type="Pfam" id="PF12804"/>
    </source>
</evidence>
<protein>
    <submittedName>
        <fullName evidence="3">Molybdenum cofactor cytidylyltransferase</fullName>
    </submittedName>
</protein>
<dbReference type="PANTHER" id="PTHR43777">
    <property type="entry name" value="MOLYBDENUM COFACTOR CYTIDYLYLTRANSFERASE"/>
    <property type="match status" value="1"/>
</dbReference>
<dbReference type="AlphaFoldDB" id="A0A239H0P2"/>
<dbReference type="EMBL" id="FZOS01000014">
    <property type="protein sequence ID" value="SNS74363.1"/>
    <property type="molecule type" value="Genomic_DNA"/>
</dbReference>
<dbReference type="PANTHER" id="PTHR43777:SF1">
    <property type="entry name" value="MOLYBDENUM COFACTOR CYTIDYLYLTRANSFERASE"/>
    <property type="match status" value="1"/>
</dbReference>
<keyword evidence="3" id="KW-0808">Transferase</keyword>
<dbReference type="Proteomes" id="UP000198281">
    <property type="component" value="Unassembled WGS sequence"/>
</dbReference>
<name>A0A239H0P2_9SPHN</name>
<reference evidence="4" key="1">
    <citation type="submission" date="2017-06" db="EMBL/GenBank/DDBJ databases">
        <authorList>
            <person name="Varghese N."/>
            <person name="Submissions S."/>
        </authorList>
    </citation>
    <scope>NUCLEOTIDE SEQUENCE [LARGE SCALE GENOMIC DNA]</scope>
    <source>
        <strain evidence="4">LNB2</strain>
    </source>
</reference>
<feature type="domain" description="MobA-like NTP transferase" evidence="2">
    <location>
        <begin position="5"/>
        <end position="161"/>
    </location>
</feature>
<dbReference type="Gene3D" id="3.90.550.10">
    <property type="entry name" value="Spore Coat Polysaccharide Biosynthesis Protein SpsA, Chain A"/>
    <property type="match status" value="1"/>
</dbReference>
<accession>A0A239H0P2</accession>
<evidence type="ECO:0000313" key="4">
    <source>
        <dbReference type="Proteomes" id="UP000198281"/>
    </source>
</evidence>
<keyword evidence="4" id="KW-1185">Reference proteome</keyword>
<dbReference type="InterPro" id="IPR025877">
    <property type="entry name" value="MobA-like_NTP_Trfase"/>
</dbReference>
<keyword evidence="3" id="KW-0548">Nucleotidyltransferase</keyword>
<evidence type="ECO:0000313" key="3">
    <source>
        <dbReference type="EMBL" id="SNS74363.1"/>
    </source>
</evidence>
<dbReference type="InterPro" id="IPR029044">
    <property type="entry name" value="Nucleotide-diphossugar_trans"/>
</dbReference>